<comment type="similarity">
    <text evidence="2">Belongs to the binding-protein-dependent transport system permease family. CysTW subfamily.</text>
</comment>
<dbReference type="RefSeq" id="WP_285870081.1">
    <property type="nucleotide sequence ID" value="NZ_JARFYM010000015.1"/>
</dbReference>
<evidence type="ECO:0000256" key="3">
    <source>
        <dbReference type="ARBA" id="ARBA00022448"/>
    </source>
</evidence>
<dbReference type="PROSITE" id="PS50928">
    <property type="entry name" value="ABC_TM1"/>
    <property type="match status" value="1"/>
</dbReference>
<evidence type="ECO:0000256" key="8">
    <source>
        <dbReference type="SAM" id="MobiDB-lite"/>
    </source>
</evidence>
<sequence length="313" mass="33560">MTAGKPQTRFATPSGGETPAWTAPARKAPVQRRLGLDQLGVLPFFIFVSLFLFWPTVVVVTGAFQTSEGAFTLRNLIDAVSNQNLRVFTLSIMLSAITAVAGAVLGGLLAWAVATGPRHGLLRRAILAASGTLAQFGGVMLAFAFLATFGFNGFVTLFLKQQLSVDIFAWGQWLYSLPGLALVYTYFQIPLMVIVFLPAIEGLRPQWREACETLGGGSIAYWRHVGLPILWPSFAGATLLLFANAFSAYATAAALLSQADPLVTLRIGTLLTSEVMLGQENLGAALAFGMIVIVVTTTVLYGLLKARTSRWLA</sequence>
<evidence type="ECO:0000256" key="5">
    <source>
        <dbReference type="ARBA" id="ARBA00022692"/>
    </source>
</evidence>
<dbReference type="InterPro" id="IPR035906">
    <property type="entry name" value="MetI-like_sf"/>
</dbReference>
<evidence type="ECO:0000256" key="4">
    <source>
        <dbReference type="ARBA" id="ARBA00022475"/>
    </source>
</evidence>
<evidence type="ECO:0000256" key="1">
    <source>
        <dbReference type="ARBA" id="ARBA00004651"/>
    </source>
</evidence>
<keyword evidence="4" id="KW-1003">Cell membrane</keyword>
<keyword evidence="3" id="KW-0813">Transport</keyword>
<evidence type="ECO:0000259" key="10">
    <source>
        <dbReference type="PROSITE" id="PS50928"/>
    </source>
</evidence>
<comment type="subcellular location">
    <subcellularLocation>
        <location evidence="1">Cell membrane</location>
        <topology evidence="1">Multi-pass membrane protein</topology>
    </subcellularLocation>
</comment>
<feature type="transmembrane region" description="Helical" evidence="9">
    <location>
        <begin position="229"/>
        <end position="256"/>
    </location>
</feature>
<feature type="transmembrane region" description="Helical" evidence="9">
    <location>
        <begin position="126"/>
        <end position="159"/>
    </location>
</feature>
<dbReference type="PANTHER" id="PTHR42929">
    <property type="entry name" value="INNER MEMBRANE ABC TRANSPORTER PERMEASE PROTEIN YDCU-RELATED-RELATED"/>
    <property type="match status" value="1"/>
</dbReference>
<feature type="transmembrane region" description="Helical" evidence="9">
    <location>
        <begin position="85"/>
        <end position="114"/>
    </location>
</feature>
<dbReference type="Proteomes" id="UP001172645">
    <property type="component" value="Unassembled WGS sequence"/>
</dbReference>
<evidence type="ECO:0000313" key="12">
    <source>
        <dbReference type="Proteomes" id="UP001172645"/>
    </source>
</evidence>
<dbReference type="PANTHER" id="PTHR42929:SF1">
    <property type="entry name" value="INNER MEMBRANE ABC TRANSPORTER PERMEASE PROTEIN YDCU-RELATED"/>
    <property type="match status" value="1"/>
</dbReference>
<proteinExistence type="inferred from homology"/>
<feature type="transmembrane region" description="Helical" evidence="9">
    <location>
        <begin position="179"/>
        <end position="200"/>
    </location>
</feature>
<keyword evidence="5 9" id="KW-0812">Transmembrane</keyword>
<dbReference type="SUPFAM" id="SSF161098">
    <property type="entry name" value="MetI-like"/>
    <property type="match status" value="1"/>
</dbReference>
<organism evidence="11 12">
    <name type="scientific">Rhizobium mayense</name>
    <dbReference type="NCBI Taxonomy" id="1312184"/>
    <lineage>
        <taxon>Bacteria</taxon>
        <taxon>Pseudomonadati</taxon>
        <taxon>Pseudomonadota</taxon>
        <taxon>Alphaproteobacteria</taxon>
        <taxon>Hyphomicrobiales</taxon>
        <taxon>Rhizobiaceae</taxon>
        <taxon>Rhizobium/Agrobacterium group</taxon>
        <taxon>Rhizobium</taxon>
    </lineage>
</organism>
<keyword evidence="12" id="KW-1185">Reference proteome</keyword>
<protein>
    <submittedName>
        <fullName evidence="11">Acriflavin resistance protein</fullName>
    </submittedName>
</protein>
<evidence type="ECO:0000256" key="9">
    <source>
        <dbReference type="SAM" id="Phobius"/>
    </source>
</evidence>
<feature type="transmembrane region" description="Helical" evidence="9">
    <location>
        <begin position="282"/>
        <end position="304"/>
    </location>
</feature>
<comment type="caution">
    <text evidence="11">The sequence shown here is derived from an EMBL/GenBank/DDBJ whole genome shotgun (WGS) entry which is preliminary data.</text>
</comment>
<feature type="domain" description="ABC transmembrane type-1" evidence="10">
    <location>
        <begin position="88"/>
        <end position="303"/>
    </location>
</feature>
<evidence type="ECO:0000256" key="6">
    <source>
        <dbReference type="ARBA" id="ARBA00022989"/>
    </source>
</evidence>
<accession>A0ABT7JX55</accession>
<feature type="region of interest" description="Disordered" evidence="8">
    <location>
        <begin position="1"/>
        <end position="24"/>
    </location>
</feature>
<dbReference type="Gene3D" id="1.10.3720.10">
    <property type="entry name" value="MetI-like"/>
    <property type="match status" value="1"/>
</dbReference>
<evidence type="ECO:0000313" key="11">
    <source>
        <dbReference type="EMBL" id="MDL2400919.1"/>
    </source>
</evidence>
<evidence type="ECO:0000256" key="2">
    <source>
        <dbReference type="ARBA" id="ARBA00007069"/>
    </source>
</evidence>
<evidence type="ECO:0000256" key="7">
    <source>
        <dbReference type="ARBA" id="ARBA00023136"/>
    </source>
</evidence>
<gene>
    <name evidence="11" type="ORF">PY649_18600</name>
</gene>
<name>A0ABT7JX55_9HYPH</name>
<dbReference type="InterPro" id="IPR000515">
    <property type="entry name" value="MetI-like"/>
</dbReference>
<reference evidence="11" key="1">
    <citation type="submission" date="2023-06" db="EMBL/GenBank/DDBJ databases">
        <title>Phylogenetic Diversity of Rhizobium strains.</title>
        <authorList>
            <person name="Moura F.T."/>
            <person name="Helene L.C.F."/>
            <person name="Hungria M."/>
        </authorList>
    </citation>
    <scope>NUCLEOTIDE SEQUENCE</scope>
    <source>
        <strain evidence="11">CCGE526</strain>
    </source>
</reference>
<dbReference type="EMBL" id="JARFYM010000015">
    <property type="protein sequence ID" value="MDL2400919.1"/>
    <property type="molecule type" value="Genomic_DNA"/>
</dbReference>
<keyword evidence="6 9" id="KW-1133">Transmembrane helix</keyword>
<keyword evidence="7 9" id="KW-0472">Membrane</keyword>
<feature type="transmembrane region" description="Helical" evidence="9">
    <location>
        <begin position="41"/>
        <end position="65"/>
    </location>
</feature>